<dbReference type="InterPro" id="IPR019587">
    <property type="entry name" value="Polyketide_cyclase/dehydratase"/>
</dbReference>
<dbReference type="SUPFAM" id="SSF55961">
    <property type="entry name" value="Bet v1-like"/>
    <property type="match status" value="1"/>
</dbReference>
<dbReference type="Gene3D" id="3.30.530.20">
    <property type="match status" value="1"/>
</dbReference>
<evidence type="ECO:0000313" key="2">
    <source>
        <dbReference type="Proteomes" id="UP001609932"/>
    </source>
</evidence>
<comment type="caution">
    <text evidence="1">The sequence shown here is derived from an EMBL/GenBank/DDBJ whole genome shotgun (WGS) entry which is preliminary data.</text>
</comment>
<dbReference type="Pfam" id="PF10604">
    <property type="entry name" value="Polyketide_cyc2"/>
    <property type="match status" value="1"/>
</dbReference>
<protein>
    <submittedName>
        <fullName evidence="1">SRPBCC family protein</fullName>
    </submittedName>
</protein>
<proteinExistence type="predicted"/>
<name>A0ABW7M7D8_9GAMM</name>
<accession>A0ABW7M7D8</accession>
<dbReference type="CDD" id="cd07812">
    <property type="entry name" value="SRPBCC"/>
    <property type="match status" value="1"/>
</dbReference>
<organism evidence="1 2">
    <name type="scientific">Ectopseudomonas khazarica</name>
    <dbReference type="NCBI Taxonomy" id="2502979"/>
    <lineage>
        <taxon>Bacteria</taxon>
        <taxon>Pseudomonadati</taxon>
        <taxon>Pseudomonadota</taxon>
        <taxon>Gammaproteobacteria</taxon>
        <taxon>Pseudomonadales</taxon>
        <taxon>Pseudomonadaceae</taxon>
        <taxon>Ectopseudomonas</taxon>
    </lineage>
</organism>
<dbReference type="EMBL" id="JBHEGD010000001">
    <property type="protein sequence ID" value="MFH6597485.1"/>
    <property type="molecule type" value="Genomic_DNA"/>
</dbReference>
<reference evidence="1 2" key="1">
    <citation type="submission" date="2024-09" db="EMBL/GenBank/DDBJ databases">
        <title>Elucidation of the Bokeelamides from Bacteria Associated with Moon Snail Egg Collars.</title>
        <authorList>
            <person name="Campbell R."/>
            <person name="Piedl K."/>
            <person name="Mevers E."/>
        </authorList>
    </citation>
    <scope>NUCLEOTIDE SEQUENCE [LARGE SCALE GENOMIC DNA]</scope>
    <source>
        <strain evidence="1 2">EM133</strain>
    </source>
</reference>
<sequence length="158" mass="17982">MSTTHASHTVHLNLSLESAWRFLSDLSLAPYYVPGLTGCWFHPGPQRGCGASRRVQRRYGQWLDETVIDWQEGKGFVLHLHKAGRGAPFPFSEARFSYALEAYGSGSRMTLCLDYRLRGGRLVERLLASTFERTVQQIGECLTVYYETGETQNRDFLD</sequence>
<evidence type="ECO:0000313" key="1">
    <source>
        <dbReference type="EMBL" id="MFH6597485.1"/>
    </source>
</evidence>
<keyword evidence="2" id="KW-1185">Reference proteome</keyword>
<gene>
    <name evidence="1" type="ORF">ACEVAQ_01955</name>
</gene>
<dbReference type="Proteomes" id="UP001609932">
    <property type="component" value="Unassembled WGS sequence"/>
</dbReference>
<dbReference type="InterPro" id="IPR023393">
    <property type="entry name" value="START-like_dom_sf"/>
</dbReference>
<dbReference type="RefSeq" id="WP_395272061.1">
    <property type="nucleotide sequence ID" value="NZ_JBHEGD010000001.1"/>
</dbReference>